<evidence type="ECO:0000313" key="8">
    <source>
        <dbReference type="Proteomes" id="UP000677228"/>
    </source>
</evidence>
<dbReference type="Pfam" id="PF01245">
    <property type="entry name" value="Ribosomal_L19"/>
    <property type="match status" value="1"/>
</dbReference>
<dbReference type="NCBIfam" id="TIGR01024">
    <property type="entry name" value="rplS_bact"/>
    <property type="match status" value="1"/>
</dbReference>
<dbReference type="AlphaFoldDB" id="A0A8S2CQJ4"/>
<dbReference type="Gene3D" id="2.30.30.790">
    <property type="match status" value="1"/>
</dbReference>
<evidence type="ECO:0000313" key="6">
    <source>
        <dbReference type="EMBL" id="CAF0723786.1"/>
    </source>
</evidence>
<dbReference type="InterPro" id="IPR038657">
    <property type="entry name" value="Ribosomal_bL19_sf"/>
</dbReference>
<dbReference type="EMBL" id="CAJNOK010000028">
    <property type="protein sequence ID" value="CAF0723786.1"/>
    <property type="molecule type" value="Genomic_DNA"/>
</dbReference>
<dbReference type="InterPro" id="IPR008991">
    <property type="entry name" value="Translation_prot_SH3-like_sf"/>
</dbReference>
<dbReference type="SUPFAM" id="SSF75217">
    <property type="entry name" value="alpha/beta knot"/>
    <property type="match status" value="1"/>
</dbReference>
<dbReference type="EMBL" id="CAJOBA010000028">
    <property type="protein sequence ID" value="CAF3496216.1"/>
    <property type="molecule type" value="Genomic_DNA"/>
</dbReference>
<reference evidence="6" key="1">
    <citation type="submission" date="2021-02" db="EMBL/GenBank/DDBJ databases">
        <authorList>
            <person name="Nowell W R."/>
        </authorList>
    </citation>
    <scope>NUCLEOTIDE SEQUENCE</scope>
</reference>
<comment type="similarity">
    <text evidence="1">Belongs to the bacterial ribosomal protein bL19 family.</text>
</comment>
<evidence type="ECO:0000256" key="2">
    <source>
        <dbReference type="ARBA" id="ARBA00022980"/>
    </source>
</evidence>
<dbReference type="InterPro" id="IPR029028">
    <property type="entry name" value="Alpha/beta_knot_MTases"/>
</dbReference>
<evidence type="ECO:0000313" key="7">
    <source>
        <dbReference type="EMBL" id="CAF3496216.1"/>
    </source>
</evidence>
<keyword evidence="3" id="KW-0687">Ribonucleoprotein</keyword>
<name>A0A8S2CQJ4_9BILA</name>
<dbReference type="PANTHER" id="PTHR15680:SF9">
    <property type="entry name" value="LARGE RIBOSOMAL SUBUNIT PROTEIN BL19M"/>
    <property type="match status" value="1"/>
</dbReference>
<gene>
    <name evidence="6" type="ORF">OVA965_LOCUS254</name>
    <name evidence="7" type="ORF">TMI583_LOCUS254</name>
</gene>
<dbReference type="PANTHER" id="PTHR15680">
    <property type="entry name" value="RIBOSOMAL PROTEIN L19"/>
    <property type="match status" value="1"/>
</dbReference>
<sequence length="124" mass="13786">MSILGRALGTGQAQVDLVDLRIHGVGKTRQVDDYQYGGGSGMLTENNRTRVQRFDGVVLSRRGHGLSEMFTVRKDADGIGAEKTFAVHSPSITQIDLLKKGRVRRAKVFYLRERKGKSARIRSL</sequence>
<keyword evidence="2" id="KW-0689">Ribosomal protein</keyword>
<evidence type="ECO:0000256" key="3">
    <source>
        <dbReference type="ARBA" id="ARBA00023274"/>
    </source>
</evidence>
<dbReference type="SUPFAM" id="SSF50104">
    <property type="entry name" value="Translation proteins SH3-like domain"/>
    <property type="match status" value="1"/>
</dbReference>
<protein>
    <recommendedName>
        <fullName evidence="4">Large ribosomal subunit protein bL19m</fullName>
    </recommendedName>
    <alternativeName>
        <fullName evidence="5">39S ribosomal protein L19, mitochondrial</fullName>
    </alternativeName>
</protein>
<dbReference type="GO" id="GO:0006412">
    <property type="term" value="P:translation"/>
    <property type="evidence" value="ECO:0007669"/>
    <property type="project" value="InterPro"/>
</dbReference>
<organism evidence="6 8">
    <name type="scientific">Didymodactylos carnosus</name>
    <dbReference type="NCBI Taxonomy" id="1234261"/>
    <lineage>
        <taxon>Eukaryota</taxon>
        <taxon>Metazoa</taxon>
        <taxon>Spiralia</taxon>
        <taxon>Gnathifera</taxon>
        <taxon>Rotifera</taxon>
        <taxon>Eurotatoria</taxon>
        <taxon>Bdelloidea</taxon>
        <taxon>Philodinida</taxon>
        <taxon>Philodinidae</taxon>
        <taxon>Didymodactylos</taxon>
    </lineage>
</organism>
<dbReference type="GO" id="GO:0003735">
    <property type="term" value="F:structural constituent of ribosome"/>
    <property type="evidence" value="ECO:0007669"/>
    <property type="project" value="InterPro"/>
</dbReference>
<evidence type="ECO:0000256" key="4">
    <source>
        <dbReference type="ARBA" id="ARBA00035288"/>
    </source>
</evidence>
<dbReference type="PRINTS" id="PR00061">
    <property type="entry name" value="RIBOSOMALL19"/>
</dbReference>
<accession>A0A8S2CQJ4</accession>
<proteinExistence type="inferred from homology"/>
<evidence type="ECO:0000256" key="1">
    <source>
        <dbReference type="ARBA" id="ARBA00005781"/>
    </source>
</evidence>
<dbReference type="Proteomes" id="UP000677228">
    <property type="component" value="Unassembled WGS sequence"/>
</dbReference>
<dbReference type="InterPro" id="IPR001857">
    <property type="entry name" value="Ribosomal_bL19"/>
</dbReference>
<evidence type="ECO:0000256" key="5">
    <source>
        <dbReference type="ARBA" id="ARBA00035359"/>
    </source>
</evidence>
<comment type="caution">
    <text evidence="6">The sequence shown here is derived from an EMBL/GenBank/DDBJ whole genome shotgun (WGS) entry which is preliminary data.</text>
</comment>
<dbReference type="GO" id="GO:0022625">
    <property type="term" value="C:cytosolic large ribosomal subunit"/>
    <property type="evidence" value="ECO:0007669"/>
    <property type="project" value="TreeGrafter"/>
</dbReference>
<dbReference type="Proteomes" id="UP000682733">
    <property type="component" value="Unassembled WGS sequence"/>
</dbReference>